<reference evidence="2" key="1">
    <citation type="journal article" date="2019" name="Int. J. Syst. Evol. Microbiol.">
        <title>The Global Catalogue of Microorganisms (GCM) 10K type strain sequencing project: providing services to taxonomists for standard genome sequencing and annotation.</title>
        <authorList>
            <consortium name="The Broad Institute Genomics Platform"/>
            <consortium name="The Broad Institute Genome Sequencing Center for Infectious Disease"/>
            <person name="Wu L."/>
            <person name="Ma J."/>
        </authorList>
    </citation>
    <scope>NUCLEOTIDE SEQUENCE [LARGE SCALE GENOMIC DNA]</scope>
    <source>
        <strain evidence="2">JCM 31406</strain>
    </source>
</reference>
<dbReference type="EMBL" id="BMQO01000022">
    <property type="protein sequence ID" value="GGS37702.1"/>
    <property type="molecule type" value="Genomic_DNA"/>
</dbReference>
<sequence>MLYTIGYEGVNAERFVAELKRKGINVLVDVREMPLSRKKGFSKNALAELVSAEGIEYVHIRSLGAPREVRYRLKQTGDWTEYCQGYQAHLSDCEAALDEVVTLAGQQNICLMCFEADWRTCHRSLITTHLAETGRVSVVEHLSPQSQTSPAARRAVA</sequence>
<organism evidence="1 2">
    <name type="scientific">Deinococcus knuensis</name>
    <dbReference type="NCBI Taxonomy" id="1837380"/>
    <lineage>
        <taxon>Bacteria</taxon>
        <taxon>Thermotogati</taxon>
        <taxon>Deinococcota</taxon>
        <taxon>Deinococci</taxon>
        <taxon>Deinococcales</taxon>
        <taxon>Deinococcaceae</taxon>
        <taxon>Deinococcus</taxon>
    </lineage>
</organism>
<dbReference type="Pfam" id="PF04343">
    <property type="entry name" value="DUF488"/>
    <property type="match status" value="1"/>
</dbReference>
<protein>
    <recommendedName>
        <fullName evidence="3">DUF488 domain-containing protein</fullName>
    </recommendedName>
</protein>
<evidence type="ECO:0000313" key="2">
    <source>
        <dbReference type="Proteomes" id="UP000620633"/>
    </source>
</evidence>
<name>A0ABQ2SRN9_9DEIO</name>
<proteinExistence type="predicted"/>
<dbReference type="PANTHER" id="PTHR39337:SF1">
    <property type="entry name" value="BLR5642 PROTEIN"/>
    <property type="match status" value="1"/>
</dbReference>
<dbReference type="PANTHER" id="PTHR39337">
    <property type="entry name" value="BLR5642 PROTEIN"/>
    <property type="match status" value="1"/>
</dbReference>
<dbReference type="RefSeq" id="WP_189103325.1">
    <property type="nucleotide sequence ID" value="NZ_BMQO01000022.1"/>
</dbReference>
<dbReference type="InterPro" id="IPR014519">
    <property type="entry name" value="UCP024492"/>
</dbReference>
<gene>
    <name evidence="1" type="ORF">GCM10008961_31540</name>
</gene>
<evidence type="ECO:0000313" key="1">
    <source>
        <dbReference type="EMBL" id="GGS37702.1"/>
    </source>
</evidence>
<dbReference type="PIRSF" id="PIRSF024492">
    <property type="entry name" value="UCP024492"/>
    <property type="match status" value="1"/>
</dbReference>
<evidence type="ECO:0008006" key="3">
    <source>
        <dbReference type="Google" id="ProtNLM"/>
    </source>
</evidence>
<keyword evidence="2" id="KW-1185">Reference proteome</keyword>
<accession>A0ABQ2SRN9</accession>
<comment type="caution">
    <text evidence="1">The sequence shown here is derived from an EMBL/GenBank/DDBJ whole genome shotgun (WGS) entry which is preliminary data.</text>
</comment>
<dbReference type="InterPro" id="IPR007438">
    <property type="entry name" value="DUF488"/>
</dbReference>
<dbReference type="Proteomes" id="UP000620633">
    <property type="component" value="Unassembled WGS sequence"/>
</dbReference>